<dbReference type="Gene3D" id="1.10.10.10">
    <property type="entry name" value="Winged helix-like DNA-binding domain superfamily/Winged helix DNA-binding domain"/>
    <property type="match status" value="1"/>
</dbReference>
<evidence type="ECO:0000313" key="11">
    <source>
        <dbReference type="Proteomes" id="UP000195611"/>
    </source>
</evidence>
<organism evidence="10 11">
    <name type="scientific">Marinilactibacillus psychrotolerans 42ea</name>
    <dbReference type="NCBI Taxonomy" id="1255609"/>
    <lineage>
        <taxon>Bacteria</taxon>
        <taxon>Bacillati</taxon>
        <taxon>Bacillota</taxon>
        <taxon>Bacilli</taxon>
        <taxon>Lactobacillales</taxon>
        <taxon>Carnobacteriaceae</taxon>
        <taxon>Marinilactibacillus</taxon>
    </lineage>
</organism>
<dbReference type="RefSeq" id="WP_087059690.1">
    <property type="nucleotide sequence ID" value="NZ_FUKW01000134.1"/>
</dbReference>
<dbReference type="EMBL" id="FUKW01000134">
    <property type="protein sequence ID" value="SJN42760.1"/>
    <property type="molecule type" value="Genomic_DNA"/>
</dbReference>
<dbReference type="InterPro" id="IPR000835">
    <property type="entry name" value="HTH_MarR-typ"/>
</dbReference>
<dbReference type="PROSITE" id="PS50995">
    <property type="entry name" value="HTH_MARR_2"/>
    <property type="match status" value="1"/>
</dbReference>
<accession>A0A1R4KEK6</accession>
<evidence type="ECO:0000256" key="3">
    <source>
        <dbReference type="ARBA" id="ARBA00023015"/>
    </source>
</evidence>
<dbReference type="SUPFAM" id="SSF46785">
    <property type="entry name" value="Winged helix' DNA-binding domain"/>
    <property type="match status" value="1"/>
</dbReference>
<keyword evidence="2" id="KW-0963">Cytoplasm</keyword>
<evidence type="ECO:0000256" key="7">
    <source>
        <dbReference type="ARBA" id="ARBA00047188"/>
    </source>
</evidence>
<dbReference type="GO" id="GO:0003700">
    <property type="term" value="F:DNA-binding transcription factor activity"/>
    <property type="evidence" value="ECO:0007669"/>
    <property type="project" value="InterPro"/>
</dbReference>
<evidence type="ECO:0000256" key="2">
    <source>
        <dbReference type="ARBA" id="ARBA00022490"/>
    </source>
</evidence>
<gene>
    <name evidence="10" type="ORF">FM115_09640</name>
</gene>
<dbReference type="PANTHER" id="PTHR42756">
    <property type="entry name" value="TRANSCRIPTIONAL REGULATOR, MARR"/>
    <property type="match status" value="1"/>
</dbReference>
<keyword evidence="5" id="KW-0804">Transcription</keyword>
<evidence type="ECO:0000256" key="4">
    <source>
        <dbReference type="ARBA" id="ARBA00023125"/>
    </source>
</evidence>
<evidence type="ECO:0000256" key="1">
    <source>
        <dbReference type="ARBA" id="ARBA00004496"/>
    </source>
</evidence>
<dbReference type="SMART" id="SM00347">
    <property type="entry name" value="HTH_MARR"/>
    <property type="match status" value="1"/>
</dbReference>
<evidence type="ECO:0000256" key="6">
    <source>
        <dbReference type="ARBA" id="ARBA00046337"/>
    </source>
</evidence>
<evidence type="ECO:0000256" key="5">
    <source>
        <dbReference type="ARBA" id="ARBA00023163"/>
    </source>
</evidence>
<dbReference type="InterPro" id="IPR055166">
    <property type="entry name" value="Transc_reg_Sar_Rot_HTH"/>
</dbReference>
<name>A0A1R4KEK6_9LACT</name>
<dbReference type="InterPro" id="IPR036390">
    <property type="entry name" value="WH_DNA-bd_sf"/>
</dbReference>
<keyword evidence="3" id="KW-0805">Transcription regulation</keyword>
<evidence type="ECO:0000313" key="10">
    <source>
        <dbReference type="EMBL" id="SJN42760.1"/>
    </source>
</evidence>
<feature type="domain" description="HTH marR-type" evidence="9">
    <location>
        <begin position="9"/>
        <end position="139"/>
    </location>
</feature>
<dbReference type="AlphaFoldDB" id="A0A1R4KEK6"/>
<dbReference type="FunFam" id="1.10.10.10:FF:000163">
    <property type="entry name" value="MarR family transcriptional regulator"/>
    <property type="match status" value="1"/>
</dbReference>
<reference evidence="10 11" key="1">
    <citation type="submission" date="2017-02" db="EMBL/GenBank/DDBJ databases">
        <authorList>
            <person name="Peterson S.W."/>
        </authorList>
    </citation>
    <scope>NUCLEOTIDE SEQUENCE [LARGE SCALE GENOMIC DNA]</scope>
    <source>
        <strain evidence="10 11">42ea</strain>
    </source>
</reference>
<proteinExistence type="inferred from homology"/>
<keyword evidence="4" id="KW-0238">DNA-binding</keyword>
<dbReference type="Proteomes" id="UP000195611">
    <property type="component" value="Unassembled WGS sequence"/>
</dbReference>
<evidence type="ECO:0000259" key="9">
    <source>
        <dbReference type="PROSITE" id="PS50995"/>
    </source>
</evidence>
<dbReference type="PANTHER" id="PTHR42756:SF1">
    <property type="entry name" value="TRANSCRIPTIONAL REPRESSOR OF EMRAB OPERON"/>
    <property type="match status" value="1"/>
</dbReference>
<evidence type="ECO:0000256" key="8">
    <source>
        <dbReference type="ARBA" id="ARBA00047207"/>
    </source>
</evidence>
<comment type="similarity">
    <text evidence="6">Belongs to the SarZ family.</text>
</comment>
<comment type="subcellular location">
    <subcellularLocation>
        <location evidence="1">Cytoplasm</location>
    </subcellularLocation>
</comment>
<dbReference type="GO" id="GO:0005737">
    <property type="term" value="C:cytoplasm"/>
    <property type="evidence" value="ECO:0007669"/>
    <property type="project" value="UniProtKB-SubCell"/>
</dbReference>
<dbReference type="InterPro" id="IPR036388">
    <property type="entry name" value="WH-like_DNA-bd_sf"/>
</dbReference>
<sequence length="143" mass="16654">MANELLKLENQLCFSLYASTRQMTKIYRPLLKELNITYPQYLTLLVLWEVQTISVKSLGERLFLDSGTLTPMLKRMEENGLITRVRSTSDERVVEISLTKKGIQAEDKAESIPVNFIKHLNLEEKEFLQLKKILAKMMDNFDK</sequence>
<dbReference type="PRINTS" id="PR00598">
    <property type="entry name" value="HTHMARR"/>
</dbReference>
<dbReference type="GO" id="GO:0003677">
    <property type="term" value="F:DNA binding"/>
    <property type="evidence" value="ECO:0007669"/>
    <property type="project" value="UniProtKB-KW"/>
</dbReference>
<protein>
    <recommendedName>
        <fullName evidence="7">HTH-type transcriptional regulator SarZ</fullName>
    </recommendedName>
    <alternativeName>
        <fullName evidence="8">Staphylococcal accessory regulator Z</fullName>
    </alternativeName>
</protein>
<dbReference type="Pfam" id="PF22381">
    <property type="entry name" value="Staph_reg_Sar_Rot"/>
    <property type="match status" value="1"/>
</dbReference>